<proteinExistence type="predicted"/>
<reference evidence="2" key="1">
    <citation type="submission" date="2017-02" db="EMBL/GenBank/DDBJ databases">
        <title>Natronthermophilus aegyptiacus gen. nov.,sp. nov., an aerobic, extremely halophilic alkalithermophilic archaeon isolated from the athalassohaline Wadi An Natrun, Egypt.</title>
        <authorList>
            <person name="Zhao B."/>
        </authorList>
    </citation>
    <scope>NUCLEOTIDE SEQUENCE [LARGE SCALE GENOMIC DNA]</scope>
    <source>
        <strain evidence="2">JW/NM-HA 15</strain>
    </source>
</reference>
<keyword evidence="2" id="KW-1185">Reference proteome</keyword>
<accession>A0A2Z2I1N5</accession>
<dbReference type="AlphaFoldDB" id="A0A2Z2I1N5"/>
<dbReference type="Proteomes" id="UP000250088">
    <property type="component" value="Chromosome"/>
</dbReference>
<organism evidence="1 2">
    <name type="scientific">Natrarchaeobaculum aegyptiacum</name>
    <dbReference type="NCBI Taxonomy" id="745377"/>
    <lineage>
        <taxon>Archaea</taxon>
        <taxon>Methanobacteriati</taxon>
        <taxon>Methanobacteriota</taxon>
        <taxon>Stenosarchaea group</taxon>
        <taxon>Halobacteria</taxon>
        <taxon>Halobacteriales</taxon>
        <taxon>Natrialbaceae</taxon>
        <taxon>Natrarchaeobaculum</taxon>
    </lineage>
</organism>
<dbReference type="EMBL" id="CP019893">
    <property type="protein sequence ID" value="ARS91774.1"/>
    <property type="molecule type" value="Genomic_DNA"/>
</dbReference>
<sequence length="236" mass="27098">MLVTADHAQTGVGKSNCCDFLGYVLDTTERGFAPHKIAIDPPEFFAMYGKVPLESAIVLEEGEQLDPRRAMSNQNVDARQTWAKERVRELVALINLPSPEMIDGDLELLADFWVNVERRGRAKIYQKKVNRMKGLVYYETMQILEWPNMDGSETFRKMNREKMDHLDDDQAADNWIRQSEVDELLERRETEVRTEVRDDLLTSLYRETELTAADIARCSAVEIGASRVRQIANRSG</sequence>
<evidence type="ECO:0000313" key="2">
    <source>
        <dbReference type="Proteomes" id="UP000250088"/>
    </source>
</evidence>
<protein>
    <submittedName>
        <fullName evidence="1">Uncharacterized protein</fullName>
    </submittedName>
</protein>
<dbReference type="KEGG" id="naj:B1756_09440"/>
<gene>
    <name evidence="1" type="ORF">B1756_09440</name>
</gene>
<name>A0A2Z2I1N5_9EURY</name>
<evidence type="ECO:0000313" key="1">
    <source>
        <dbReference type="EMBL" id="ARS91774.1"/>
    </source>
</evidence>